<dbReference type="Proteomes" id="UP000626244">
    <property type="component" value="Unassembled WGS sequence"/>
</dbReference>
<feature type="domain" description="PhoU" evidence="9">
    <location>
        <begin position="19"/>
        <end position="106"/>
    </location>
</feature>
<dbReference type="FunFam" id="1.20.58.220:FF:000004">
    <property type="entry name" value="Phosphate-specific transport system accessory protein PhoU"/>
    <property type="match status" value="1"/>
</dbReference>
<evidence type="ECO:0000256" key="4">
    <source>
        <dbReference type="ARBA" id="ARBA00022448"/>
    </source>
</evidence>
<evidence type="ECO:0000313" key="11">
    <source>
        <dbReference type="Proteomes" id="UP000626244"/>
    </source>
</evidence>
<comment type="function">
    <text evidence="7">Plays a role in the regulation of phosphate uptake.</text>
</comment>
<reference evidence="11" key="1">
    <citation type="journal article" date="2019" name="Int. J. Syst. Evol. Microbiol.">
        <title>The Global Catalogue of Microorganisms (GCM) 10K type strain sequencing project: providing services to taxonomists for standard genome sequencing and annotation.</title>
        <authorList>
            <consortium name="The Broad Institute Genomics Platform"/>
            <consortium name="The Broad Institute Genome Sequencing Center for Infectious Disease"/>
            <person name="Wu L."/>
            <person name="Ma J."/>
        </authorList>
    </citation>
    <scope>NUCLEOTIDE SEQUENCE [LARGE SCALE GENOMIC DNA]</scope>
    <source>
        <strain evidence="11">CGMCC 1.14993</strain>
    </source>
</reference>
<dbReference type="GO" id="GO:0005737">
    <property type="term" value="C:cytoplasm"/>
    <property type="evidence" value="ECO:0007669"/>
    <property type="project" value="UniProtKB-SubCell"/>
</dbReference>
<evidence type="ECO:0000256" key="3">
    <source>
        <dbReference type="ARBA" id="ARBA00011738"/>
    </source>
</evidence>
<feature type="coiled-coil region" evidence="8">
    <location>
        <begin position="41"/>
        <end position="68"/>
    </location>
</feature>
<dbReference type="Gene3D" id="1.20.58.220">
    <property type="entry name" value="Phosphate transport system protein phou homolog 2, domain 2"/>
    <property type="match status" value="1"/>
</dbReference>
<evidence type="ECO:0000256" key="5">
    <source>
        <dbReference type="ARBA" id="ARBA00022490"/>
    </source>
</evidence>
<name>A0A8J3AEK2_9BACI</name>
<dbReference type="GO" id="GO:0030643">
    <property type="term" value="P:intracellular phosphate ion homeostasis"/>
    <property type="evidence" value="ECO:0007669"/>
    <property type="project" value="InterPro"/>
</dbReference>
<dbReference type="Pfam" id="PF01895">
    <property type="entry name" value="PhoU"/>
    <property type="match status" value="2"/>
</dbReference>
<comment type="subunit">
    <text evidence="3 7">Homodimer.</text>
</comment>
<keyword evidence="5 7" id="KW-0963">Cytoplasm</keyword>
<keyword evidence="8" id="KW-0175">Coiled coil</keyword>
<organism evidence="10 11">
    <name type="scientific">Gottfriedia solisilvae</name>
    <dbReference type="NCBI Taxonomy" id="1516104"/>
    <lineage>
        <taxon>Bacteria</taxon>
        <taxon>Bacillati</taxon>
        <taxon>Bacillota</taxon>
        <taxon>Bacilli</taxon>
        <taxon>Bacillales</taxon>
        <taxon>Bacillaceae</taxon>
        <taxon>Gottfriedia</taxon>
    </lineage>
</organism>
<comment type="caution">
    <text evidence="10">The sequence shown here is derived from an EMBL/GenBank/DDBJ whole genome shotgun (WGS) entry which is preliminary data.</text>
</comment>
<dbReference type="PANTHER" id="PTHR42930">
    <property type="entry name" value="PHOSPHATE-SPECIFIC TRANSPORT SYSTEM ACCESSORY PROTEIN PHOU"/>
    <property type="match status" value="1"/>
</dbReference>
<keyword evidence="11" id="KW-1185">Reference proteome</keyword>
<evidence type="ECO:0000256" key="8">
    <source>
        <dbReference type="SAM" id="Coils"/>
    </source>
</evidence>
<accession>A0A8J3AEK2</accession>
<dbReference type="SUPFAM" id="SSF109755">
    <property type="entry name" value="PhoU-like"/>
    <property type="match status" value="1"/>
</dbReference>
<dbReference type="NCBIfam" id="TIGR02135">
    <property type="entry name" value="phoU_full"/>
    <property type="match status" value="1"/>
</dbReference>
<dbReference type="InterPro" id="IPR026022">
    <property type="entry name" value="PhoU_dom"/>
</dbReference>
<proteinExistence type="inferred from homology"/>
<dbReference type="InterPro" id="IPR028366">
    <property type="entry name" value="PhoU"/>
</dbReference>
<protein>
    <recommendedName>
        <fullName evidence="7">Phosphate-specific transport system accessory protein PhoU</fullName>
    </recommendedName>
</protein>
<dbReference type="GO" id="GO:0045936">
    <property type="term" value="P:negative regulation of phosphate metabolic process"/>
    <property type="evidence" value="ECO:0007669"/>
    <property type="project" value="InterPro"/>
</dbReference>
<dbReference type="PIRSF" id="PIRSF003107">
    <property type="entry name" value="PhoU"/>
    <property type="match status" value="1"/>
</dbReference>
<gene>
    <name evidence="10" type="primary">phoU</name>
    <name evidence="10" type="ORF">GCM10007380_06570</name>
</gene>
<comment type="similarity">
    <text evidence="2 7">Belongs to the PhoU family.</text>
</comment>
<dbReference type="EMBL" id="BMHB01000001">
    <property type="protein sequence ID" value="GGI11188.1"/>
    <property type="molecule type" value="Genomic_DNA"/>
</dbReference>
<keyword evidence="4 7" id="KW-0813">Transport</keyword>
<dbReference type="AlphaFoldDB" id="A0A8J3AEK2"/>
<evidence type="ECO:0000256" key="2">
    <source>
        <dbReference type="ARBA" id="ARBA00008107"/>
    </source>
</evidence>
<evidence type="ECO:0000256" key="7">
    <source>
        <dbReference type="PIRNR" id="PIRNR003107"/>
    </source>
</evidence>
<sequence length="220" mass="25298">MTKMRPQFDADLKSLQEMIIELAMKTKKAVMKSMDAFRTENIELALEVIDEDERINKLEKEINELILVIITRQQPVAVDLRRNLTAIKIAHDLERVADYAVNIAKSTIRIRSRQENLPIENIEKMHALGLDMLSKAVDAYRTEDLQAAKEIGEIDDQVDELYGVTVQTLMSSIADSPEHVSNVMQMAFVCRYLERIADYATNIAENIYYLVKGKYYLLNQ</sequence>
<dbReference type="PANTHER" id="PTHR42930:SF3">
    <property type="entry name" value="PHOSPHATE-SPECIFIC TRANSPORT SYSTEM ACCESSORY PROTEIN PHOU"/>
    <property type="match status" value="1"/>
</dbReference>
<evidence type="ECO:0000313" key="10">
    <source>
        <dbReference type="EMBL" id="GGI11188.1"/>
    </source>
</evidence>
<keyword evidence="6 7" id="KW-0592">Phosphate transport</keyword>
<comment type="subcellular location">
    <subcellularLocation>
        <location evidence="1 7">Cytoplasm</location>
    </subcellularLocation>
</comment>
<dbReference type="InterPro" id="IPR038078">
    <property type="entry name" value="PhoU-like_sf"/>
</dbReference>
<dbReference type="GO" id="GO:0006817">
    <property type="term" value="P:phosphate ion transport"/>
    <property type="evidence" value="ECO:0007669"/>
    <property type="project" value="UniProtKB-KW"/>
</dbReference>
<evidence type="ECO:0000256" key="6">
    <source>
        <dbReference type="ARBA" id="ARBA00022592"/>
    </source>
</evidence>
<feature type="domain" description="PhoU" evidence="9">
    <location>
        <begin position="122"/>
        <end position="207"/>
    </location>
</feature>
<evidence type="ECO:0000259" key="9">
    <source>
        <dbReference type="Pfam" id="PF01895"/>
    </source>
</evidence>
<evidence type="ECO:0000256" key="1">
    <source>
        <dbReference type="ARBA" id="ARBA00004496"/>
    </source>
</evidence>